<evidence type="ECO:0000313" key="1">
    <source>
        <dbReference type="EMBL" id="SEM54872.1"/>
    </source>
</evidence>
<keyword evidence="2" id="KW-1185">Reference proteome</keyword>
<accession>A0A1H7Z8F7</accession>
<dbReference type="EMBL" id="FOCF01000001">
    <property type="protein sequence ID" value="SEM54872.1"/>
    <property type="molecule type" value="Genomic_DNA"/>
</dbReference>
<dbReference type="AlphaFoldDB" id="A0A1H7Z8F7"/>
<organism evidence="1 2">
    <name type="scientific">Sphingomonas gellani</name>
    <dbReference type="NCBI Taxonomy" id="1166340"/>
    <lineage>
        <taxon>Bacteria</taxon>
        <taxon>Pseudomonadati</taxon>
        <taxon>Pseudomonadota</taxon>
        <taxon>Alphaproteobacteria</taxon>
        <taxon>Sphingomonadales</taxon>
        <taxon>Sphingomonadaceae</taxon>
        <taxon>Sphingomonas</taxon>
    </lineage>
</organism>
<dbReference type="STRING" id="1166340.SAMN05192583_0587"/>
<name>A0A1H7Z8F7_9SPHN</name>
<protein>
    <submittedName>
        <fullName evidence="1">Uncharacterized protein</fullName>
    </submittedName>
</protein>
<dbReference type="Proteomes" id="UP000199206">
    <property type="component" value="Unassembled WGS sequence"/>
</dbReference>
<reference evidence="2" key="1">
    <citation type="submission" date="2016-10" db="EMBL/GenBank/DDBJ databases">
        <authorList>
            <person name="Varghese N."/>
            <person name="Submissions S."/>
        </authorList>
    </citation>
    <scope>NUCLEOTIDE SEQUENCE [LARGE SCALE GENOMIC DNA]</scope>
    <source>
        <strain evidence="2">S6-262</strain>
    </source>
</reference>
<evidence type="ECO:0000313" key="2">
    <source>
        <dbReference type="Proteomes" id="UP000199206"/>
    </source>
</evidence>
<sequence length="96" mass="10455">MAGMMAREPASANENVCQLGLRNAAPNCGMLGIRLRYPLGANSPAPLWPHLSAEPVSFRSDRLHRFEPTALPTQLFRLGRSTLGWHPIVVPARVAA</sequence>
<gene>
    <name evidence="1" type="ORF">SAMN05192583_0587</name>
</gene>
<proteinExistence type="predicted"/>